<dbReference type="InterPro" id="IPR003593">
    <property type="entry name" value="AAA+_ATPase"/>
</dbReference>
<feature type="domain" description="ABC transporter" evidence="6">
    <location>
        <begin position="4"/>
        <end position="229"/>
    </location>
</feature>
<keyword evidence="2" id="KW-0813">Transport</keyword>
<dbReference type="GeneID" id="44970153"/>
<evidence type="ECO:0000256" key="4">
    <source>
        <dbReference type="ARBA" id="ARBA00022741"/>
    </source>
</evidence>
<keyword evidence="3" id="KW-0536">Nodulation</keyword>
<keyword evidence="4" id="KW-0547">Nucleotide-binding</keyword>
<dbReference type="PANTHER" id="PTHR42711">
    <property type="entry name" value="ABC TRANSPORTER ATP-BINDING PROTEIN"/>
    <property type="match status" value="1"/>
</dbReference>
<accession>G0EIP6</accession>
<dbReference type="Gene3D" id="3.40.50.300">
    <property type="entry name" value="P-loop containing nucleotide triphosphate hydrolases"/>
    <property type="match status" value="1"/>
</dbReference>
<dbReference type="OrthoDB" id="9775135at2"/>
<name>G0EIP6_BRAIP</name>
<dbReference type="InterPro" id="IPR003439">
    <property type="entry name" value="ABC_transporter-like_ATP-bd"/>
</dbReference>
<comment type="similarity">
    <text evidence="1">Belongs to the ABC transporter superfamily.</text>
</comment>
<sequence>MSVIKVDNITKDYGSSRGVFDLSFEVNKGEIFGMLGPNGAGKTTTIRQLMGFIKSDKGNAKILNMNCFYKRENIQSKLGYLPGEIAFMDEMKGDDFINFIADMKSIKNKNRIKELIDIFELDANRKINKMSKGTKQKIGIVCAFMNEPEVVILDEPTSGLDPLMQKKFIDLILEEKKKGTTIFMSSHIFEEIEKTCDRTAILKDGRLIAIENMDELKSKKNKNFEVVFKNEKDAENFKNKISFKSELNNNNIVKIVIANNEVNSFIKELSNYDILDINSSSQTLEELFLHFYNK</sequence>
<evidence type="ECO:0000256" key="5">
    <source>
        <dbReference type="ARBA" id="ARBA00022840"/>
    </source>
</evidence>
<dbReference type="AlphaFoldDB" id="G0EIP6"/>
<evidence type="ECO:0000313" key="7">
    <source>
        <dbReference type="EMBL" id="AEM22248.1"/>
    </source>
</evidence>
<dbReference type="KEGG" id="bip:Bint_1629"/>
<dbReference type="Pfam" id="PF00005">
    <property type="entry name" value="ABC_tran"/>
    <property type="match status" value="1"/>
</dbReference>
<dbReference type="HOGENOM" id="CLU_000604_1_2_12"/>
<evidence type="ECO:0000256" key="2">
    <source>
        <dbReference type="ARBA" id="ARBA00022448"/>
    </source>
</evidence>
<dbReference type="InterPro" id="IPR050763">
    <property type="entry name" value="ABC_transporter_ATP-binding"/>
</dbReference>
<dbReference type="SUPFAM" id="SSF52540">
    <property type="entry name" value="P-loop containing nucleoside triphosphate hydrolases"/>
    <property type="match status" value="1"/>
</dbReference>
<gene>
    <name evidence="7" type="ordered locus">Bint_1629</name>
</gene>
<dbReference type="PANTHER" id="PTHR42711:SF5">
    <property type="entry name" value="ABC TRANSPORTER ATP-BINDING PROTEIN NATA"/>
    <property type="match status" value="1"/>
</dbReference>
<keyword evidence="8" id="KW-1185">Reference proteome</keyword>
<keyword evidence="5" id="KW-0067">ATP-binding</keyword>
<dbReference type="eggNOG" id="COG1131">
    <property type="taxonomic scope" value="Bacteria"/>
</dbReference>
<dbReference type="Proteomes" id="UP000008522">
    <property type="component" value="Chromosome"/>
</dbReference>
<dbReference type="GO" id="GO:0016887">
    <property type="term" value="F:ATP hydrolysis activity"/>
    <property type="evidence" value="ECO:0007669"/>
    <property type="project" value="InterPro"/>
</dbReference>
<dbReference type="GO" id="GO:0005524">
    <property type="term" value="F:ATP binding"/>
    <property type="evidence" value="ECO:0007669"/>
    <property type="project" value="UniProtKB-KW"/>
</dbReference>
<dbReference type="PATRIC" id="fig|1045858.4.peg.1630"/>
<evidence type="ECO:0000256" key="3">
    <source>
        <dbReference type="ARBA" id="ARBA00022458"/>
    </source>
</evidence>
<dbReference type="CDD" id="cd03230">
    <property type="entry name" value="ABC_DR_subfamily_A"/>
    <property type="match status" value="1"/>
</dbReference>
<dbReference type="InterPro" id="IPR027417">
    <property type="entry name" value="P-loop_NTPase"/>
</dbReference>
<dbReference type="PROSITE" id="PS50893">
    <property type="entry name" value="ABC_TRANSPORTER_2"/>
    <property type="match status" value="1"/>
</dbReference>
<evidence type="ECO:0000313" key="8">
    <source>
        <dbReference type="Proteomes" id="UP000008522"/>
    </source>
</evidence>
<organism evidence="7 8">
    <name type="scientific">Brachyspira intermedia (strain ATCC 51140 / PWS/A)</name>
    <name type="common">Serpulina intermedia</name>
    <dbReference type="NCBI Taxonomy" id="1045858"/>
    <lineage>
        <taxon>Bacteria</taxon>
        <taxon>Pseudomonadati</taxon>
        <taxon>Spirochaetota</taxon>
        <taxon>Spirochaetia</taxon>
        <taxon>Brachyspirales</taxon>
        <taxon>Brachyspiraceae</taxon>
        <taxon>Brachyspira</taxon>
    </lineage>
</organism>
<protein>
    <submittedName>
        <fullName evidence="7">ABC transporter-like protein</fullName>
    </submittedName>
</protein>
<evidence type="ECO:0000256" key="1">
    <source>
        <dbReference type="ARBA" id="ARBA00005417"/>
    </source>
</evidence>
<reference evidence="7 8" key="1">
    <citation type="journal article" date="2011" name="BMC Genomics">
        <title>Complete genome sequence of Brachyspira intermedia reveals unique genomic features in Brachyspira species and phage-mediated horizontal gene transfer.</title>
        <authorList>
            <person name="Hafstrom T."/>
            <person name="Jansson D.S."/>
            <person name="Segerman B."/>
        </authorList>
    </citation>
    <scope>NUCLEOTIDE SEQUENCE [LARGE SCALE GENOMIC DNA]</scope>
    <source>
        <strain evidence="8">ATCC 51140 / PWS/A</strain>
    </source>
</reference>
<proteinExistence type="inferred from homology"/>
<dbReference type="EMBL" id="CP002874">
    <property type="protein sequence ID" value="AEM22248.1"/>
    <property type="molecule type" value="Genomic_DNA"/>
</dbReference>
<dbReference type="SMART" id="SM00382">
    <property type="entry name" value="AAA"/>
    <property type="match status" value="1"/>
</dbReference>
<dbReference type="RefSeq" id="WP_014488074.1">
    <property type="nucleotide sequence ID" value="NC_017243.1"/>
</dbReference>
<evidence type="ECO:0000259" key="6">
    <source>
        <dbReference type="PROSITE" id="PS50893"/>
    </source>
</evidence>